<evidence type="ECO:0000313" key="3">
    <source>
        <dbReference type="EMBL" id="RLM93791.1"/>
    </source>
</evidence>
<dbReference type="Pfam" id="PF04969">
    <property type="entry name" value="CS"/>
    <property type="match status" value="1"/>
</dbReference>
<dbReference type="PANTHER" id="PTHR47686">
    <property type="entry name" value="SGS DOMAIN-CONTAINING PROTEIN"/>
    <property type="match status" value="1"/>
</dbReference>
<keyword evidence="4" id="KW-1185">Reference proteome</keyword>
<dbReference type="GO" id="GO:0031625">
    <property type="term" value="F:ubiquitin protein ligase binding"/>
    <property type="evidence" value="ECO:0007669"/>
    <property type="project" value="InterPro"/>
</dbReference>
<dbReference type="GO" id="GO:0044548">
    <property type="term" value="F:S100 protein binding"/>
    <property type="evidence" value="ECO:0007669"/>
    <property type="project" value="InterPro"/>
</dbReference>
<dbReference type="Proteomes" id="UP000275267">
    <property type="component" value="Unassembled WGS sequence"/>
</dbReference>
<dbReference type="CDD" id="cd06468">
    <property type="entry name" value="p23_CacyBP"/>
    <property type="match status" value="1"/>
</dbReference>
<dbReference type="AlphaFoldDB" id="A0A3L6R333"/>
<dbReference type="EMBL" id="PQIB02000010">
    <property type="protein sequence ID" value="RLM93791.1"/>
    <property type="molecule type" value="Genomic_DNA"/>
</dbReference>
<evidence type="ECO:0000259" key="2">
    <source>
        <dbReference type="PROSITE" id="PS51203"/>
    </source>
</evidence>
<protein>
    <recommendedName>
        <fullName evidence="5">Calcyclin-binding protein</fullName>
    </recommendedName>
</protein>
<dbReference type="SUPFAM" id="SSF49764">
    <property type="entry name" value="HSP20-like chaperones"/>
    <property type="match status" value="1"/>
</dbReference>
<dbReference type="InterPro" id="IPR007699">
    <property type="entry name" value="SGS_dom"/>
</dbReference>
<dbReference type="STRING" id="4540.A0A3L6R333"/>
<dbReference type="GO" id="GO:0015631">
    <property type="term" value="F:tubulin binding"/>
    <property type="evidence" value="ECO:0007669"/>
    <property type="project" value="InterPro"/>
</dbReference>
<sequence length="210" mass="23305">MAGEIRSVLEDLRRLKGYAKHPVAQSLLSDQIRDYEAKLVMVKVTAQAGTSVPVVVAPAGLNCVTVGLFSWDQDRDKIRIFISIEGVEQKKMEAVFNQTSVHMKFNDVYGKNYQWAIPKLCKEIVPEKCKAVLKPTKLVVTLCKASTGTWSNIYFEENKFKPSVVNDDDPISGVVDLVKNMYQGGGDDMKQALEKAWHDTKTGKIAGLPG</sequence>
<comment type="caution">
    <text evidence="3">The sequence shown here is derived from an EMBL/GenBank/DDBJ whole genome shotgun (WGS) entry which is preliminary data.</text>
</comment>
<dbReference type="InterPro" id="IPR008978">
    <property type="entry name" value="HSP20-like_chaperone"/>
</dbReference>
<evidence type="ECO:0000259" key="1">
    <source>
        <dbReference type="PROSITE" id="PS51048"/>
    </source>
</evidence>
<accession>A0A3L6R333</accession>
<dbReference type="InterPro" id="IPR037893">
    <property type="entry name" value="CS_CacyBP"/>
</dbReference>
<name>A0A3L6R333_PANMI</name>
<feature type="domain" description="CS" evidence="2">
    <location>
        <begin position="64"/>
        <end position="154"/>
    </location>
</feature>
<reference evidence="4" key="1">
    <citation type="journal article" date="2019" name="Nat. Commun.">
        <title>The genome of broomcorn millet.</title>
        <authorList>
            <person name="Zou C."/>
            <person name="Miki D."/>
            <person name="Li D."/>
            <person name="Tang Q."/>
            <person name="Xiao L."/>
            <person name="Rajput S."/>
            <person name="Deng P."/>
            <person name="Jia W."/>
            <person name="Huang R."/>
            <person name="Zhang M."/>
            <person name="Sun Y."/>
            <person name="Hu J."/>
            <person name="Fu X."/>
            <person name="Schnable P.S."/>
            <person name="Li F."/>
            <person name="Zhang H."/>
            <person name="Feng B."/>
            <person name="Zhu X."/>
            <person name="Liu R."/>
            <person name="Schnable J.C."/>
            <person name="Zhu J.-K."/>
            <person name="Zhang H."/>
        </authorList>
    </citation>
    <scope>NUCLEOTIDE SEQUENCE [LARGE SCALE GENOMIC DNA]</scope>
</reference>
<evidence type="ECO:0000313" key="4">
    <source>
        <dbReference type="Proteomes" id="UP000275267"/>
    </source>
</evidence>
<organism evidence="3 4">
    <name type="scientific">Panicum miliaceum</name>
    <name type="common">Proso millet</name>
    <name type="synonym">Broomcorn millet</name>
    <dbReference type="NCBI Taxonomy" id="4540"/>
    <lineage>
        <taxon>Eukaryota</taxon>
        <taxon>Viridiplantae</taxon>
        <taxon>Streptophyta</taxon>
        <taxon>Embryophyta</taxon>
        <taxon>Tracheophyta</taxon>
        <taxon>Spermatophyta</taxon>
        <taxon>Magnoliopsida</taxon>
        <taxon>Liliopsida</taxon>
        <taxon>Poales</taxon>
        <taxon>Poaceae</taxon>
        <taxon>PACMAD clade</taxon>
        <taxon>Panicoideae</taxon>
        <taxon>Panicodae</taxon>
        <taxon>Paniceae</taxon>
        <taxon>Panicinae</taxon>
        <taxon>Panicum</taxon>
        <taxon>Panicum sect. Panicum</taxon>
    </lineage>
</organism>
<dbReference type="Gene3D" id="2.60.40.790">
    <property type="match status" value="1"/>
</dbReference>
<proteinExistence type="predicted"/>
<dbReference type="PROSITE" id="PS51048">
    <property type="entry name" value="SGS"/>
    <property type="match status" value="1"/>
</dbReference>
<feature type="domain" description="SGS" evidence="1">
    <location>
        <begin position="139"/>
        <end position="210"/>
    </location>
</feature>
<dbReference type="OrthoDB" id="164025at2759"/>
<evidence type="ECO:0008006" key="5">
    <source>
        <dbReference type="Google" id="ProtNLM"/>
    </source>
</evidence>
<dbReference type="PANTHER" id="PTHR47686:SF1">
    <property type="entry name" value="CALCYCLIN-BINDING PROTEIN"/>
    <property type="match status" value="1"/>
</dbReference>
<dbReference type="PROSITE" id="PS51203">
    <property type="entry name" value="CS"/>
    <property type="match status" value="1"/>
</dbReference>
<gene>
    <name evidence="3" type="ORF">C2845_PM08G30820</name>
</gene>
<dbReference type="InterPro" id="IPR007052">
    <property type="entry name" value="CS_dom"/>
</dbReference>